<proteinExistence type="predicted"/>
<dbReference type="AlphaFoldDB" id="A0A3B6VKF3"/>
<evidence type="ECO:0000313" key="3">
    <source>
        <dbReference type="Proteomes" id="UP000010793"/>
    </source>
</evidence>
<feature type="domain" description="HD" evidence="1">
    <location>
        <begin position="23"/>
        <end position="111"/>
    </location>
</feature>
<dbReference type="NCBIfam" id="TIGR00277">
    <property type="entry name" value="HDIG"/>
    <property type="match status" value="1"/>
</dbReference>
<name>A0A3B6VKF3_BRAPL</name>
<dbReference type="GeneID" id="56438895"/>
<keyword evidence="3" id="KW-1185">Reference proteome</keyword>
<dbReference type="InterPro" id="IPR006674">
    <property type="entry name" value="HD_domain"/>
</dbReference>
<dbReference type="Pfam" id="PF01966">
    <property type="entry name" value="HD"/>
    <property type="match status" value="1"/>
</dbReference>
<dbReference type="RefSeq" id="WP_013243276.1">
    <property type="nucleotide sequence ID" value="NC_019908.1"/>
</dbReference>
<protein>
    <submittedName>
        <fullName evidence="2">HDIG-domain-containing protein</fullName>
    </submittedName>
</protein>
<dbReference type="Proteomes" id="UP000010793">
    <property type="component" value="Chromosome"/>
</dbReference>
<dbReference type="PANTHER" id="PTHR38659:SF2">
    <property type="entry name" value="HDIG DOMAIN PROTEIN"/>
    <property type="match status" value="1"/>
</dbReference>
<sequence length="190" mass="21661">MASIEREKAIELFKKYNKEPSLFKHALSVEAVMRYFANKYNEDAEEWAMVGFLHDMDYEMFPNEHCIKVKEILEKEGLPESFIRAIQSHGFGICTDIEPNTNMEKTLYAVDELAGFILACALVRPSKSLDDMEVKSVKKKLKDKAFAAKVDRSIINNGAERLNISLDELIKETIEALKPIQESIGLQKIS</sequence>
<gene>
    <name evidence="2" type="ORF">BPP43_01460</name>
</gene>
<dbReference type="Gene3D" id="1.10.3210.10">
    <property type="entry name" value="Hypothetical protein af1432"/>
    <property type="match status" value="1"/>
</dbReference>
<dbReference type="SUPFAM" id="SSF109604">
    <property type="entry name" value="HD-domain/PDEase-like"/>
    <property type="match status" value="1"/>
</dbReference>
<dbReference type="PANTHER" id="PTHR38659">
    <property type="entry name" value="METAL-DEPENDENT PHOSPHOHYDROLASE"/>
    <property type="match status" value="1"/>
</dbReference>
<accession>A0A3B6VKF3</accession>
<dbReference type="EMBL" id="CP002873">
    <property type="protein sequence ID" value="AGA65634.1"/>
    <property type="molecule type" value="Genomic_DNA"/>
</dbReference>
<reference evidence="2 3" key="1">
    <citation type="journal article" date="2013" name="Genome Announc.">
        <title>Complete Genome Sequence of the Porcine Strain Brachyspira pilosicoli P43/6/78(T.).</title>
        <authorList>
            <person name="Lin C."/>
            <person name="den Bakker H.C."/>
            <person name="Suzuki H."/>
            <person name="Lefebure T."/>
            <person name="Ponnala L."/>
            <person name="Sun Q."/>
            <person name="Stanhope M.J."/>
            <person name="Wiedmann M."/>
            <person name="Duhamel G.E."/>
        </authorList>
    </citation>
    <scope>NUCLEOTIDE SEQUENCE [LARGE SCALE GENOMIC DNA]</scope>
    <source>
        <strain evidence="2 3">P43/6/78</strain>
    </source>
</reference>
<evidence type="ECO:0000259" key="1">
    <source>
        <dbReference type="Pfam" id="PF01966"/>
    </source>
</evidence>
<dbReference type="KEGG" id="bpip:BPP43_01460"/>
<organism evidence="2 3">
    <name type="scientific">Brachyspira pilosicoli P43/6/78</name>
    <dbReference type="NCBI Taxonomy" id="1042417"/>
    <lineage>
        <taxon>Bacteria</taxon>
        <taxon>Pseudomonadati</taxon>
        <taxon>Spirochaetota</taxon>
        <taxon>Spirochaetia</taxon>
        <taxon>Brachyspirales</taxon>
        <taxon>Brachyspiraceae</taxon>
        <taxon>Brachyspira</taxon>
    </lineage>
</organism>
<evidence type="ECO:0000313" key="2">
    <source>
        <dbReference type="EMBL" id="AGA65634.1"/>
    </source>
</evidence>
<dbReference type="InterPro" id="IPR006675">
    <property type="entry name" value="HDIG_dom"/>
</dbReference>